<reference evidence="4" key="1">
    <citation type="journal article" date="2019" name="Int. J. Syst. Evol. Microbiol.">
        <title>The Global Catalogue of Microorganisms (GCM) 10K type strain sequencing project: providing services to taxonomists for standard genome sequencing and annotation.</title>
        <authorList>
            <consortium name="The Broad Institute Genomics Platform"/>
            <consortium name="The Broad Institute Genome Sequencing Center for Infectious Disease"/>
            <person name="Wu L."/>
            <person name="Ma J."/>
        </authorList>
    </citation>
    <scope>NUCLEOTIDE SEQUENCE [LARGE SCALE GENOMIC DNA]</scope>
    <source>
        <strain evidence="4">CCM 8893</strain>
    </source>
</reference>
<dbReference type="InterPro" id="IPR036390">
    <property type="entry name" value="WH_DNA-bd_sf"/>
</dbReference>
<evidence type="ECO:0000259" key="2">
    <source>
        <dbReference type="PROSITE" id="PS50987"/>
    </source>
</evidence>
<feature type="domain" description="HTH arsR-type" evidence="2">
    <location>
        <begin position="14"/>
        <end position="108"/>
    </location>
</feature>
<gene>
    <name evidence="3" type="ORF">ACFP1M_07095</name>
</gene>
<protein>
    <submittedName>
        <fullName evidence="3">ArsR/SmtB family transcription factor</fullName>
    </submittedName>
</protein>
<dbReference type="InterPro" id="IPR036388">
    <property type="entry name" value="WH-like_DNA-bd_sf"/>
</dbReference>
<organism evidence="3 4">
    <name type="scientific">Levilactobacillus angrenensis</name>
    <dbReference type="NCBI Taxonomy" id="2486020"/>
    <lineage>
        <taxon>Bacteria</taxon>
        <taxon>Bacillati</taxon>
        <taxon>Bacillota</taxon>
        <taxon>Bacilli</taxon>
        <taxon>Lactobacillales</taxon>
        <taxon>Lactobacillaceae</taxon>
        <taxon>Levilactobacillus</taxon>
    </lineage>
</organism>
<dbReference type="EMBL" id="JBHSSO010000055">
    <property type="protein sequence ID" value="MFC6289940.1"/>
    <property type="molecule type" value="Genomic_DNA"/>
</dbReference>
<dbReference type="SUPFAM" id="SSF46785">
    <property type="entry name" value="Winged helix' DNA-binding domain"/>
    <property type="match status" value="1"/>
</dbReference>
<accession>A0ABW1UBN8</accession>
<dbReference type="Pfam" id="PF01022">
    <property type="entry name" value="HTH_5"/>
    <property type="match status" value="1"/>
</dbReference>
<dbReference type="CDD" id="cd00090">
    <property type="entry name" value="HTH_ARSR"/>
    <property type="match status" value="1"/>
</dbReference>
<dbReference type="Gene3D" id="1.10.10.10">
    <property type="entry name" value="Winged helix-like DNA-binding domain superfamily/Winged helix DNA-binding domain"/>
    <property type="match status" value="1"/>
</dbReference>
<dbReference type="RefSeq" id="WP_080952783.1">
    <property type="nucleotide sequence ID" value="NZ_JBHSSO010000055.1"/>
</dbReference>
<dbReference type="PRINTS" id="PR00778">
    <property type="entry name" value="HTHARSR"/>
</dbReference>
<keyword evidence="1" id="KW-0238">DNA-binding</keyword>
<dbReference type="InterPro" id="IPR011991">
    <property type="entry name" value="ArsR-like_HTH"/>
</dbReference>
<dbReference type="PROSITE" id="PS50987">
    <property type="entry name" value="HTH_ARSR_2"/>
    <property type="match status" value="1"/>
</dbReference>
<dbReference type="InterPro" id="IPR001845">
    <property type="entry name" value="HTH_ArsR_DNA-bd_dom"/>
</dbReference>
<dbReference type="SMART" id="SM00418">
    <property type="entry name" value="HTH_ARSR"/>
    <property type="match status" value="1"/>
</dbReference>
<evidence type="ECO:0000256" key="1">
    <source>
        <dbReference type="ARBA" id="ARBA00023125"/>
    </source>
</evidence>
<sequence length="112" mass="12839">MGSDKKVTDTVFTNADIDKLTLTQILKSLSDPTRIKIVSTLFKENQECSCEIFSDLGKKSNLSQHYRNLRLNGLISIRHSGVHSYLTLRQAELNRRFPHLLKTIVFDYQLGN</sequence>
<keyword evidence="4" id="KW-1185">Reference proteome</keyword>
<comment type="caution">
    <text evidence="3">The sequence shown here is derived from an EMBL/GenBank/DDBJ whole genome shotgun (WGS) entry which is preliminary data.</text>
</comment>
<evidence type="ECO:0000313" key="4">
    <source>
        <dbReference type="Proteomes" id="UP001596258"/>
    </source>
</evidence>
<dbReference type="Proteomes" id="UP001596258">
    <property type="component" value="Unassembled WGS sequence"/>
</dbReference>
<evidence type="ECO:0000313" key="3">
    <source>
        <dbReference type="EMBL" id="MFC6289940.1"/>
    </source>
</evidence>
<proteinExistence type="predicted"/>
<name>A0ABW1UBN8_9LACO</name>